<keyword evidence="5 13" id="KW-0436">Ligase</keyword>
<dbReference type="Gene3D" id="1.10.730.10">
    <property type="entry name" value="Isoleucyl-tRNA Synthetase, Domain 1"/>
    <property type="match status" value="1"/>
</dbReference>
<evidence type="ECO:0000256" key="3">
    <source>
        <dbReference type="ARBA" id="ARBA00012837"/>
    </source>
</evidence>
<dbReference type="Gene3D" id="3.40.50.620">
    <property type="entry name" value="HUPs"/>
    <property type="match status" value="1"/>
</dbReference>
<evidence type="ECO:0000256" key="6">
    <source>
        <dbReference type="ARBA" id="ARBA00022741"/>
    </source>
</evidence>
<evidence type="ECO:0000256" key="5">
    <source>
        <dbReference type="ARBA" id="ARBA00022598"/>
    </source>
</evidence>
<dbReference type="InterPro" id="IPR008909">
    <property type="entry name" value="DALR_anticod-bd"/>
</dbReference>
<dbReference type="FunFam" id="3.40.50.620:FF:000084">
    <property type="entry name" value="arginine--tRNA ligase, cytoplasmic"/>
    <property type="match status" value="1"/>
</dbReference>
<dbReference type="FunFam" id="1.10.730.10:FF:000064">
    <property type="entry name" value="Probable arginine--tRNA ligase, cytoplasmic"/>
    <property type="match status" value="1"/>
</dbReference>
<dbReference type="PANTHER" id="PTHR11956:SF5">
    <property type="entry name" value="ARGININE--TRNA LIGASE, CYTOPLASMIC"/>
    <property type="match status" value="1"/>
</dbReference>
<dbReference type="InterPro" id="IPR035684">
    <property type="entry name" value="ArgRS_core"/>
</dbReference>
<dbReference type="Pfam" id="PF00750">
    <property type="entry name" value="tRNA-synt_1d"/>
    <property type="match status" value="1"/>
</dbReference>
<dbReference type="SUPFAM" id="SSF52374">
    <property type="entry name" value="Nucleotidylyl transferase"/>
    <property type="match status" value="1"/>
</dbReference>
<evidence type="ECO:0000256" key="10">
    <source>
        <dbReference type="ARBA" id="ARBA00033033"/>
    </source>
</evidence>
<dbReference type="PANTHER" id="PTHR11956">
    <property type="entry name" value="ARGINYL-TRNA SYNTHETASE"/>
    <property type="match status" value="1"/>
</dbReference>
<dbReference type="GO" id="GO:0004814">
    <property type="term" value="F:arginine-tRNA ligase activity"/>
    <property type="evidence" value="ECO:0007669"/>
    <property type="project" value="UniProtKB-EC"/>
</dbReference>
<keyword evidence="8 13" id="KW-0648">Protein biosynthesis</keyword>
<dbReference type="Proteomes" id="UP000838878">
    <property type="component" value="Chromosome 5"/>
</dbReference>
<keyword evidence="4" id="KW-0963">Cytoplasm</keyword>
<keyword evidence="9 13" id="KW-0030">Aminoacyl-tRNA synthetase</keyword>
<dbReference type="Pfam" id="PF05746">
    <property type="entry name" value="DALR_1"/>
    <property type="match status" value="1"/>
</dbReference>
<dbReference type="GO" id="GO:0005524">
    <property type="term" value="F:ATP binding"/>
    <property type="evidence" value="ECO:0007669"/>
    <property type="project" value="UniProtKB-KW"/>
</dbReference>
<dbReference type="Gene3D" id="3.30.1360.70">
    <property type="entry name" value="Arginyl tRNA synthetase N-terminal domain"/>
    <property type="match status" value="1"/>
</dbReference>
<dbReference type="FunFam" id="3.30.1360.70:FF:000002">
    <property type="entry name" value="arginine--tRNA ligase, cytoplasmic"/>
    <property type="match status" value="1"/>
</dbReference>
<feature type="domain" description="DALR anticodon binding" evidence="15">
    <location>
        <begin position="553"/>
        <end position="678"/>
    </location>
</feature>
<dbReference type="NCBIfam" id="TIGR00456">
    <property type="entry name" value="argS"/>
    <property type="match status" value="1"/>
</dbReference>
<dbReference type="InterPro" id="IPR005148">
    <property type="entry name" value="Arg-tRNA-synth_N"/>
</dbReference>
<dbReference type="InterPro" id="IPR014729">
    <property type="entry name" value="Rossmann-like_a/b/a_fold"/>
</dbReference>
<dbReference type="InterPro" id="IPR036695">
    <property type="entry name" value="Arg-tRNA-synth_N_sf"/>
</dbReference>
<keyword evidence="18" id="KW-1185">Reference proteome</keyword>
<feature type="non-terminal residue" evidence="17">
    <location>
        <position position="678"/>
    </location>
</feature>
<evidence type="ECO:0000256" key="9">
    <source>
        <dbReference type="ARBA" id="ARBA00023146"/>
    </source>
</evidence>
<dbReference type="AlphaFoldDB" id="A0A8J9W455"/>
<dbReference type="EMBL" id="OV170225">
    <property type="protein sequence ID" value="CAH0725562.1"/>
    <property type="molecule type" value="Genomic_DNA"/>
</dbReference>
<dbReference type="SUPFAM" id="SSF55190">
    <property type="entry name" value="Arginyl-tRNA synthetase (ArgRS), N-terminal 'additional' domain"/>
    <property type="match status" value="1"/>
</dbReference>
<comment type="subcellular location">
    <subcellularLocation>
        <location evidence="1">Cytoplasm</location>
        <location evidence="1">Cytosol</location>
    </subcellularLocation>
</comment>
<evidence type="ECO:0000313" key="18">
    <source>
        <dbReference type="Proteomes" id="UP000838878"/>
    </source>
</evidence>
<dbReference type="Pfam" id="PF03485">
    <property type="entry name" value="Arg_tRNA_synt_N"/>
    <property type="match status" value="1"/>
</dbReference>
<protein>
    <recommendedName>
        <fullName evidence="12">Probable arginine--tRNA ligase, cytoplasmic</fullName>
        <ecNumber evidence="3">6.1.1.19</ecNumber>
    </recommendedName>
    <alternativeName>
        <fullName evidence="10">Arginyl-tRNA synthetase</fullName>
    </alternativeName>
</protein>
<proteinExistence type="inferred from homology"/>
<evidence type="ECO:0000256" key="1">
    <source>
        <dbReference type="ARBA" id="ARBA00004514"/>
    </source>
</evidence>
<evidence type="ECO:0000256" key="12">
    <source>
        <dbReference type="ARBA" id="ARBA00071644"/>
    </source>
</evidence>
<gene>
    <name evidence="17" type="ORF">BINO364_LOCUS11134</name>
</gene>
<dbReference type="HAMAP" id="MF_00123">
    <property type="entry name" value="Arg_tRNA_synth"/>
    <property type="match status" value="1"/>
</dbReference>
<name>A0A8J9W455_9NEOP</name>
<dbReference type="SUPFAM" id="SSF47323">
    <property type="entry name" value="Anticodon-binding domain of a subclass of class I aminoacyl-tRNA synthetases"/>
    <property type="match status" value="1"/>
</dbReference>
<keyword evidence="14" id="KW-0175">Coiled coil</keyword>
<keyword evidence="7 13" id="KW-0067">ATP-binding</keyword>
<dbReference type="SMART" id="SM01016">
    <property type="entry name" value="Arg_tRNA_synt_N"/>
    <property type="match status" value="1"/>
</dbReference>
<dbReference type="GO" id="GO:0005829">
    <property type="term" value="C:cytosol"/>
    <property type="evidence" value="ECO:0007669"/>
    <property type="project" value="UniProtKB-SubCell"/>
</dbReference>
<dbReference type="InterPro" id="IPR001278">
    <property type="entry name" value="Arg-tRNA-ligase"/>
</dbReference>
<evidence type="ECO:0000256" key="14">
    <source>
        <dbReference type="SAM" id="Coils"/>
    </source>
</evidence>
<evidence type="ECO:0000259" key="16">
    <source>
        <dbReference type="SMART" id="SM01016"/>
    </source>
</evidence>
<comment type="catalytic activity">
    <reaction evidence="11">
        <text>tRNA(Arg) + L-arginine + ATP = L-arginyl-tRNA(Arg) + AMP + diphosphate</text>
        <dbReference type="Rhea" id="RHEA:20301"/>
        <dbReference type="Rhea" id="RHEA-COMP:9658"/>
        <dbReference type="Rhea" id="RHEA-COMP:9673"/>
        <dbReference type="ChEBI" id="CHEBI:30616"/>
        <dbReference type="ChEBI" id="CHEBI:32682"/>
        <dbReference type="ChEBI" id="CHEBI:33019"/>
        <dbReference type="ChEBI" id="CHEBI:78442"/>
        <dbReference type="ChEBI" id="CHEBI:78513"/>
        <dbReference type="ChEBI" id="CHEBI:456215"/>
        <dbReference type="EC" id="6.1.1.19"/>
    </reaction>
</comment>
<dbReference type="GO" id="GO:0006420">
    <property type="term" value="P:arginyl-tRNA aminoacylation"/>
    <property type="evidence" value="ECO:0007669"/>
    <property type="project" value="InterPro"/>
</dbReference>
<evidence type="ECO:0000256" key="11">
    <source>
        <dbReference type="ARBA" id="ARBA00049339"/>
    </source>
</evidence>
<evidence type="ECO:0000256" key="8">
    <source>
        <dbReference type="ARBA" id="ARBA00022917"/>
    </source>
</evidence>
<evidence type="ECO:0000256" key="7">
    <source>
        <dbReference type="ARBA" id="ARBA00022840"/>
    </source>
</evidence>
<dbReference type="InterPro" id="IPR009080">
    <property type="entry name" value="tRNAsynth_Ia_anticodon-bd"/>
</dbReference>
<dbReference type="OrthoDB" id="68056at2759"/>
<evidence type="ECO:0000256" key="4">
    <source>
        <dbReference type="ARBA" id="ARBA00022490"/>
    </source>
</evidence>
<dbReference type="SMART" id="SM00836">
    <property type="entry name" value="DALR_1"/>
    <property type="match status" value="1"/>
</dbReference>
<evidence type="ECO:0000259" key="15">
    <source>
        <dbReference type="SMART" id="SM00836"/>
    </source>
</evidence>
<feature type="domain" description="Arginyl tRNA synthetase N-terminal" evidence="16">
    <location>
        <begin position="95"/>
        <end position="184"/>
    </location>
</feature>
<dbReference type="EC" id="6.1.1.19" evidence="3"/>
<evidence type="ECO:0000256" key="13">
    <source>
        <dbReference type="RuleBase" id="RU363038"/>
    </source>
</evidence>
<feature type="coiled-coil region" evidence="14">
    <location>
        <begin position="13"/>
        <end position="63"/>
    </location>
</feature>
<keyword evidence="6 13" id="KW-0547">Nucleotide-binding</keyword>
<dbReference type="InterPro" id="IPR001412">
    <property type="entry name" value="aa-tRNA-synth_I_CS"/>
</dbReference>
<dbReference type="CDD" id="cd00671">
    <property type="entry name" value="ArgRS_core"/>
    <property type="match status" value="1"/>
</dbReference>
<comment type="similarity">
    <text evidence="2 13">Belongs to the class-I aminoacyl-tRNA synthetase family.</text>
</comment>
<organism evidence="17 18">
    <name type="scientific">Brenthis ino</name>
    <name type="common">lesser marbled fritillary</name>
    <dbReference type="NCBI Taxonomy" id="405034"/>
    <lineage>
        <taxon>Eukaryota</taxon>
        <taxon>Metazoa</taxon>
        <taxon>Ecdysozoa</taxon>
        <taxon>Arthropoda</taxon>
        <taxon>Hexapoda</taxon>
        <taxon>Insecta</taxon>
        <taxon>Pterygota</taxon>
        <taxon>Neoptera</taxon>
        <taxon>Endopterygota</taxon>
        <taxon>Lepidoptera</taxon>
        <taxon>Glossata</taxon>
        <taxon>Ditrysia</taxon>
        <taxon>Papilionoidea</taxon>
        <taxon>Nymphalidae</taxon>
        <taxon>Heliconiinae</taxon>
        <taxon>Argynnini</taxon>
        <taxon>Brenthis</taxon>
    </lineage>
</organism>
<dbReference type="GO" id="GO:0017101">
    <property type="term" value="C:aminoacyl-tRNA synthetase multienzyme complex"/>
    <property type="evidence" value="ECO:0007669"/>
    <property type="project" value="UniProtKB-ARBA"/>
</dbReference>
<reference evidence="17" key="1">
    <citation type="submission" date="2021-12" db="EMBL/GenBank/DDBJ databases">
        <authorList>
            <person name="Martin H S."/>
        </authorList>
    </citation>
    <scope>NUCLEOTIDE SEQUENCE</scope>
</reference>
<sequence length="678" mass="77212">MSEIDPKLLEIRTANAEKEAKIIEKELDKIANDDLSSVGDPRLDKLLADNEKLKHRLAILENAIKAECSTDPIKRRKPNLITDIKSVEGTICILDELKNVFEIAITSAYPDLEDPPIVITLSGNNPKFGDYQCNSAMPISQLLKAKNVKTNPREVANNILNKTPTSPFIQKIEVAGAGFLNIYLNKALAEHVLNTILQFGVKPPPVKKERVIVDFSSPNIAKEMHVGHLRSTIIGDSICRVLEFLNHDVLRLNHLGDWGTQFGMLIAHLQDKFPDYKTHSPPISDLQAFYKESKKRFDEDEEFKKRAYSCVVQLQSGQPDYIAAWKLICEVSRQEFQKIYDRLDIQIMDRGESFYQNRMDAVVKELKDKGFLEEDDGRLIMWGKEDSHDGIPLTVVKSDGGYTYDTSDITAIKQRVEEEKGDRFIYVTDVGQYTHFMTIDACARRAGILTNGKKIEHVGFGVVLGEDKKKFKTRSGDTIKLIDLLDEGLKRSLDKLVEKGRDKVLTADELKKAQEAVAYGCIKYADLSHNRINDYIFSFDKMLDDKGNTAVYLLYALTRIRSIARTAQISIEKLIDEAQKSGFKLQHETEWKLGKVLLRFPEVILKVSNDLYLHSLCEYLYEISSAFTDFYDKCYCVEKDKSGNIVKIFYERLMLCEVTARVMERCLDILGIKTVSKM</sequence>
<accession>A0A8J9W455</accession>
<dbReference type="PRINTS" id="PR01038">
    <property type="entry name" value="TRNASYNTHARG"/>
</dbReference>
<evidence type="ECO:0000256" key="2">
    <source>
        <dbReference type="ARBA" id="ARBA00005594"/>
    </source>
</evidence>
<dbReference type="PROSITE" id="PS00178">
    <property type="entry name" value="AA_TRNA_LIGASE_I"/>
    <property type="match status" value="1"/>
</dbReference>
<evidence type="ECO:0000313" key="17">
    <source>
        <dbReference type="EMBL" id="CAH0725562.1"/>
    </source>
</evidence>